<reference evidence="1" key="1">
    <citation type="submission" date="2020-02" db="EMBL/GenBank/DDBJ databases">
        <authorList>
            <person name="Meier V. D."/>
        </authorList>
    </citation>
    <scope>NUCLEOTIDE SEQUENCE</scope>
    <source>
        <strain evidence="1">AVDCRST_MAG56</strain>
    </source>
</reference>
<accession>A0A6J4HIJ0</accession>
<evidence type="ECO:0000313" key="1">
    <source>
        <dbReference type="EMBL" id="CAA9225470.1"/>
    </source>
</evidence>
<dbReference type="AlphaFoldDB" id="A0A6J4HIJ0"/>
<sequence>MINSRLVELGYQVDDESVRLVLKKANLSLGSKGSGVSGK</sequence>
<dbReference type="EMBL" id="CADCTQ010000063">
    <property type="protein sequence ID" value="CAA9225470.1"/>
    <property type="molecule type" value="Genomic_DNA"/>
</dbReference>
<name>A0A6J4HIJ0_9SPHI</name>
<organism evidence="1">
    <name type="scientific">uncultured Cytophagales bacterium</name>
    <dbReference type="NCBI Taxonomy" id="158755"/>
    <lineage>
        <taxon>Bacteria</taxon>
        <taxon>Pseudomonadati</taxon>
        <taxon>Bacteroidota</taxon>
        <taxon>Sphingobacteriia</taxon>
        <taxon>Sphingobacteriales</taxon>
        <taxon>environmental samples</taxon>
    </lineage>
</organism>
<proteinExistence type="predicted"/>
<protein>
    <submittedName>
        <fullName evidence="1">Uncharacterized protein</fullName>
    </submittedName>
</protein>
<gene>
    <name evidence="1" type="ORF">AVDCRST_MAG56-948</name>
</gene>